<keyword evidence="5" id="KW-1185">Reference proteome</keyword>
<feature type="domain" description="PepSY" evidence="3">
    <location>
        <begin position="7"/>
        <end position="84"/>
    </location>
</feature>
<dbReference type="Proteomes" id="UP000308488">
    <property type="component" value="Unassembled WGS sequence"/>
</dbReference>
<proteinExistence type="predicted"/>
<keyword evidence="2" id="KW-0732">Signal</keyword>
<gene>
    <name evidence="4" type="ORF">FDP08_02015</name>
</gene>
<feature type="region of interest" description="Disordered" evidence="1">
    <location>
        <begin position="84"/>
        <end position="134"/>
    </location>
</feature>
<sequence>MKTKPVILSLTFLLLSAPLLADDDCDDPVANWQPRENLRQKLEADGWTVYRIKVDDGCYEVKGLAPQGFRAEASFAPASLNLMELEREEDDDDDDDEDDDGRYRNQTRDAAQGNGQGPVPGNGIVKGRPSVTVE</sequence>
<dbReference type="InterPro" id="IPR025711">
    <property type="entry name" value="PepSY"/>
</dbReference>
<evidence type="ECO:0000259" key="3">
    <source>
        <dbReference type="Pfam" id="PF13670"/>
    </source>
</evidence>
<accession>A0A4U6R016</accession>
<dbReference type="Pfam" id="PF13670">
    <property type="entry name" value="PepSY_2"/>
    <property type="match status" value="1"/>
</dbReference>
<protein>
    <submittedName>
        <fullName evidence="4">PepSY domain-containing protein</fullName>
    </submittedName>
</protein>
<feature type="chain" id="PRO_5020874745" evidence="2">
    <location>
        <begin position="22"/>
        <end position="134"/>
    </location>
</feature>
<reference evidence="4 5" key="1">
    <citation type="submission" date="2019-05" db="EMBL/GenBank/DDBJ databases">
        <title>Marinobacter panjinensis sp. nov., a moderately halophilic bacterium isolated from sea tidal flat environment.</title>
        <authorList>
            <person name="Yang W."/>
            <person name="An M."/>
            <person name="He W."/>
            <person name="Luo X."/>
            <person name="Zhu L."/>
            <person name="Chen G."/>
            <person name="Zhang Y."/>
            <person name="Wang Y."/>
        </authorList>
    </citation>
    <scope>NUCLEOTIDE SEQUENCE [LARGE SCALE GENOMIC DNA]</scope>
    <source>
        <strain evidence="4 5">PJ-16</strain>
    </source>
</reference>
<evidence type="ECO:0000256" key="2">
    <source>
        <dbReference type="SAM" id="SignalP"/>
    </source>
</evidence>
<comment type="caution">
    <text evidence="4">The sequence shown here is derived from an EMBL/GenBank/DDBJ whole genome shotgun (WGS) entry which is preliminary data.</text>
</comment>
<name>A0A4U6R016_9GAMM</name>
<evidence type="ECO:0000256" key="1">
    <source>
        <dbReference type="SAM" id="MobiDB-lite"/>
    </source>
</evidence>
<dbReference type="OrthoDB" id="5625293at2"/>
<organism evidence="4 5">
    <name type="scientific">Marinobacter panjinensis</name>
    <dbReference type="NCBI Taxonomy" id="2576384"/>
    <lineage>
        <taxon>Bacteria</taxon>
        <taxon>Pseudomonadati</taxon>
        <taxon>Pseudomonadota</taxon>
        <taxon>Gammaproteobacteria</taxon>
        <taxon>Pseudomonadales</taxon>
        <taxon>Marinobacteraceae</taxon>
        <taxon>Marinobacter</taxon>
    </lineage>
</organism>
<dbReference type="EMBL" id="SZYH01000001">
    <property type="protein sequence ID" value="TKV66947.1"/>
    <property type="molecule type" value="Genomic_DNA"/>
</dbReference>
<feature type="signal peptide" evidence="2">
    <location>
        <begin position="1"/>
        <end position="21"/>
    </location>
</feature>
<evidence type="ECO:0000313" key="4">
    <source>
        <dbReference type="EMBL" id="TKV66947.1"/>
    </source>
</evidence>
<dbReference type="RefSeq" id="WP_137434369.1">
    <property type="nucleotide sequence ID" value="NZ_JANRHC010000004.1"/>
</dbReference>
<evidence type="ECO:0000313" key="5">
    <source>
        <dbReference type="Proteomes" id="UP000308488"/>
    </source>
</evidence>
<feature type="compositionally biased region" description="Acidic residues" evidence="1">
    <location>
        <begin position="86"/>
        <end position="100"/>
    </location>
</feature>
<dbReference type="AlphaFoldDB" id="A0A4U6R016"/>